<feature type="region of interest" description="Disordered" evidence="1">
    <location>
        <begin position="32"/>
        <end position="60"/>
    </location>
</feature>
<evidence type="ECO:0000256" key="1">
    <source>
        <dbReference type="SAM" id="MobiDB-lite"/>
    </source>
</evidence>
<dbReference type="RefSeq" id="WP_090172845.1">
    <property type="nucleotide sequence ID" value="NZ_FMXR01000007.1"/>
</dbReference>
<name>A0A1G6AX12_EUBOX</name>
<feature type="compositionally biased region" description="Basic and acidic residues" evidence="1">
    <location>
        <begin position="34"/>
        <end position="45"/>
    </location>
</feature>
<sequence length="188" mass="21342">MKDRIDQRDFLHSMHSSVIKYWNVNFEPEEEETRELPEAEQEVHYNEVTGKAEPPSALYGQKKDEMEAEALAIYERLQNEAAADEAAKEKEIADLLAQNNEEEIHYNEVTGKAEPPSALYGQKRDEMEADALAIYERLQNEAAADEAAKEKEIADLIAAGAQQEEVPDEVAKEEALFMDMPEAEEIQE</sequence>
<keyword evidence="3" id="KW-1185">Reference proteome</keyword>
<evidence type="ECO:0000313" key="3">
    <source>
        <dbReference type="Proteomes" id="UP000199228"/>
    </source>
</evidence>
<dbReference type="AlphaFoldDB" id="A0A1G6AX12"/>
<protein>
    <submittedName>
        <fullName evidence="2">Uncharacterized protein</fullName>
    </submittedName>
</protein>
<proteinExistence type="predicted"/>
<dbReference type="EMBL" id="FMXR01000007">
    <property type="protein sequence ID" value="SDB12922.1"/>
    <property type="molecule type" value="Genomic_DNA"/>
</dbReference>
<organism evidence="2 3">
    <name type="scientific">Eubacterium oxidoreducens</name>
    <dbReference type="NCBI Taxonomy" id="1732"/>
    <lineage>
        <taxon>Bacteria</taxon>
        <taxon>Bacillati</taxon>
        <taxon>Bacillota</taxon>
        <taxon>Clostridia</taxon>
        <taxon>Eubacteriales</taxon>
        <taxon>Eubacteriaceae</taxon>
        <taxon>Eubacterium</taxon>
    </lineage>
</organism>
<accession>A0A1G6AX12</accession>
<reference evidence="2 3" key="1">
    <citation type="submission" date="2016-10" db="EMBL/GenBank/DDBJ databases">
        <authorList>
            <person name="de Groot N.N."/>
        </authorList>
    </citation>
    <scope>NUCLEOTIDE SEQUENCE [LARGE SCALE GENOMIC DNA]</scope>
    <source>
        <strain evidence="2 3">DSM 3217</strain>
    </source>
</reference>
<gene>
    <name evidence="2" type="ORF">SAMN02910417_00987</name>
</gene>
<evidence type="ECO:0000313" key="2">
    <source>
        <dbReference type="EMBL" id="SDB12922.1"/>
    </source>
</evidence>
<dbReference type="Proteomes" id="UP000199228">
    <property type="component" value="Unassembled WGS sequence"/>
</dbReference>
<dbReference type="STRING" id="1732.SAMN02910417_00987"/>